<organism evidence="1 2">
    <name type="scientific">Oceanobacillus jeddahense</name>
    <dbReference type="NCBI Taxonomy" id="1462527"/>
    <lineage>
        <taxon>Bacteria</taxon>
        <taxon>Bacillati</taxon>
        <taxon>Bacillota</taxon>
        <taxon>Bacilli</taxon>
        <taxon>Bacillales</taxon>
        <taxon>Bacillaceae</taxon>
        <taxon>Oceanobacillus</taxon>
    </lineage>
</organism>
<protein>
    <submittedName>
        <fullName evidence="1">Uncharacterized protein</fullName>
    </submittedName>
</protein>
<evidence type="ECO:0000313" key="1">
    <source>
        <dbReference type="EMBL" id="UUI01253.1"/>
    </source>
</evidence>
<name>A0ABY5JQ17_9BACI</name>
<accession>A0ABY5JQ17</accession>
<sequence>MTINSEITTDAETDTKIIVIVEIIIDAMSRIIVITGNKIITDVETNMKIIVVNEITEEMSIITVVMNPTIVITGNEIGIEGNSVFVATVSTN</sequence>
<dbReference type="RefSeq" id="WP_040985200.1">
    <property type="nucleotide sequence ID" value="NZ_CABKTI010000009.1"/>
</dbReference>
<gene>
    <name evidence="1" type="ORF">NP439_14415</name>
</gene>
<reference evidence="1" key="1">
    <citation type="submission" date="2022-07" db="EMBL/GenBank/DDBJ databases">
        <title>FELIX.</title>
        <authorList>
            <person name="Wan K.H."/>
            <person name="Park S."/>
            <person name="Lawrence Q."/>
            <person name="Eichenberger J.P."/>
            <person name="Booth B.W."/>
            <person name="Piaggio A.J."/>
            <person name="Chandler J.C."/>
            <person name="Franklin A.B."/>
            <person name="Celniker S.E."/>
        </authorList>
    </citation>
    <scope>NUCLEOTIDE SEQUENCE</scope>
    <source>
        <strain evidence="1">QA-1986 374</strain>
    </source>
</reference>
<keyword evidence="2" id="KW-1185">Reference proteome</keyword>
<evidence type="ECO:0000313" key="2">
    <source>
        <dbReference type="Proteomes" id="UP001059773"/>
    </source>
</evidence>
<dbReference type="Proteomes" id="UP001059773">
    <property type="component" value="Chromosome"/>
</dbReference>
<dbReference type="EMBL" id="CP101914">
    <property type="protein sequence ID" value="UUI01253.1"/>
    <property type="molecule type" value="Genomic_DNA"/>
</dbReference>
<proteinExistence type="predicted"/>